<evidence type="ECO:0000259" key="1">
    <source>
        <dbReference type="Pfam" id="PF01882"/>
    </source>
</evidence>
<keyword evidence="3" id="KW-1185">Reference proteome</keyword>
<name>A0A1N7MMA3_9GAMM</name>
<dbReference type="PANTHER" id="PTHR33608:SF12">
    <property type="entry name" value="DUF58 DOMAIN-CONTAINING PROTEIN"/>
    <property type="match status" value="1"/>
</dbReference>
<feature type="domain" description="DUF58" evidence="1">
    <location>
        <begin position="60"/>
        <end position="273"/>
    </location>
</feature>
<dbReference type="STRING" id="619304.SAMN05421760_106196"/>
<dbReference type="Proteomes" id="UP000185999">
    <property type="component" value="Unassembled WGS sequence"/>
</dbReference>
<gene>
    <name evidence="2" type="ORF">SAMN05421760_106196</name>
</gene>
<evidence type="ECO:0000313" key="3">
    <source>
        <dbReference type="Proteomes" id="UP000185999"/>
    </source>
</evidence>
<dbReference type="EMBL" id="FTOE01000006">
    <property type="protein sequence ID" value="SIS87295.1"/>
    <property type="molecule type" value="Genomic_DNA"/>
</dbReference>
<dbReference type="PANTHER" id="PTHR33608">
    <property type="entry name" value="BLL2464 PROTEIN"/>
    <property type="match status" value="1"/>
</dbReference>
<organism evidence="2 3">
    <name type="scientific">Neptunomonas antarctica</name>
    <dbReference type="NCBI Taxonomy" id="619304"/>
    <lineage>
        <taxon>Bacteria</taxon>
        <taxon>Pseudomonadati</taxon>
        <taxon>Pseudomonadota</taxon>
        <taxon>Gammaproteobacteria</taxon>
        <taxon>Oceanospirillales</taxon>
        <taxon>Oceanospirillaceae</taxon>
        <taxon>Neptunomonas</taxon>
    </lineage>
</organism>
<proteinExistence type="predicted"/>
<reference evidence="3" key="1">
    <citation type="submission" date="2017-01" db="EMBL/GenBank/DDBJ databases">
        <authorList>
            <person name="Varghese N."/>
            <person name="Submissions S."/>
        </authorList>
    </citation>
    <scope>NUCLEOTIDE SEQUENCE [LARGE SCALE GENOMIC DNA]</scope>
    <source>
        <strain evidence="3">DSM 22306</strain>
    </source>
</reference>
<dbReference type="OrthoDB" id="9812729at2"/>
<accession>A0A1N7MMA3</accession>
<dbReference type="Pfam" id="PF01882">
    <property type="entry name" value="DUF58"/>
    <property type="match status" value="1"/>
</dbReference>
<evidence type="ECO:0000313" key="2">
    <source>
        <dbReference type="EMBL" id="SIS87295.1"/>
    </source>
</evidence>
<sequence length="318" mass="36221">MFSSDNSPRPVPQQRHCISLDELISLRHWPPARNPGRQRMAIREGHHLSNIRGRGMEYDDVREYQPGDDIRHIDWRLMARTGEAHTKLYHEERERPVFVLADLRAPMFFATQGHYKSVLACYAAAMTMWTTLANGDRVGGQLLGAENEQLFRPSSNRQQVMAMIAALARASLGATADSTVSLPPSNQHLSDALAAAERYISSGTLLYIFSDFHDVDDTVQQHLMRLAQRCELKLVLISDPLEQQLPQGRRYRFMGSGRELMVDANSQQQSSYQQQFQTRIDLLERLRTLRGVEFAHWQTNQHPLFASPIAASVTKRAL</sequence>
<protein>
    <recommendedName>
        <fullName evidence="1">DUF58 domain-containing protein</fullName>
    </recommendedName>
</protein>
<dbReference type="AlphaFoldDB" id="A0A1N7MMA3"/>
<dbReference type="RefSeq" id="WP_054340432.1">
    <property type="nucleotide sequence ID" value="NZ_FTOE01000006.1"/>
</dbReference>
<dbReference type="InterPro" id="IPR002881">
    <property type="entry name" value="DUF58"/>
</dbReference>